<evidence type="ECO:0000259" key="1">
    <source>
        <dbReference type="Pfam" id="PF02230"/>
    </source>
</evidence>
<dbReference type="AlphaFoldDB" id="A0A5B7ST44"/>
<dbReference type="SUPFAM" id="SSF53474">
    <property type="entry name" value="alpha/beta-Hydrolases"/>
    <property type="match status" value="1"/>
</dbReference>
<dbReference type="EMBL" id="CP040710">
    <property type="protein sequence ID" value="QCX00193.1"/>
    <property type="molecule type" value="Genomic_DNA"/>
</dbReference>
<name>A0A5B7ST44_9FLAO</name>
<sequence length="214" mass="24442">MALLEKQTTYTSTNSYATLNKLTAQTMNIWIVLHGIGYLSRYFLRYFDELDAAHNYIIAPQAPSKYYLKNEYRHVGASWLTKENTQQEIENVLAYLDGVMAQEDLPADRKLIILGFSQGVSIATRWMASRKLPFNHLILYAGGIPKELVPEDFDFLDQHKTKVSVLVGNKDEYLTPAVLQKESVRIDALFKGRAVQTIFEGGHEVKKELLHQFA</sequence>
<organism evidence="2 3">
    <name type="scientific">Aggregatimonas sangjinii</name>
    <dbReference type="NCBI Taxonomy" id="2583587"/>
    <lineage>
        <taxon>Bacteria</taxon>
        <taxon>Pseudomonadati</taxon>
        <taxon>Bacteroidota</taxon>
        <taxon>Flavobacteriia</taxon>
        <taxon>Flavobacteriales</taxon>
        <taxon>Flavobacteriaceae</taxon>
        <taxon>Aggregatimonas</taxon>
    </lineage>
</organism>
<keyword evidence="3" id="KW-1185">Reference proteome</keyword>
<protein>
    <submittedName>
        <fullName evidence="2">Esterase</fullName>
    </submittedName>
</protein>
<accession>A0A5B7ST44</accession>
<dbReference type="Gene3D" id="3.40.50.1820">
    <property type="entry name" value="alpha/beta hydrolase"/>
    <property type="match status" value="1"/>
</dbReference>
<dbReference type="InterPro" id="IPR029058">
    <property type="entry name" value="AB_hydrolase_fold"/>
</dbReference>
<dbReference type="KEGG" id="asag:FGM00_08755"/>
<dbReference type="OrthoDB" id="595091at2"/>
<dbReference type="RefSeq" id="WP_138852539.1">
    <property type="nucleotide sequence ID" value="NZ_CP040710.1"/>
</dbReference>
<proteinExistence type="predicted"/>
<evidence type="ECO:0000313" key="2">
    <source>
        <dbReference type="EMBL" id="QCX00193.1"/>
    </source>
</evidence>
<dbReference type="Proteomes" id="UP000310017">
    <property type="component" value="Chromosome"/>
</dbReference>
<dbReference type="GO" id="GO:0016787">
    <property type="term" value="F:hydrolase activity"/>
    <property type="evidence" value="ECO:0007669"/>
    <property type="project" value="InterPro"/>
</dbReference>
<dbReference type="Pfam" id="PF02230">
    <property type="entry name" value="Abhydrolase_2"/>
    <property type="match status" value="1"/>
</dbReference>
<reference evidence="2 3" key="1">
    <citation type="submission" date="2019-05" db="EMBL/GenBank/DDBJ databases">
        <title>Genome sequencing of F202Z8.</title>
        <authorList>
            <person name="Kwon Y.M."/>
        </authorList>
    </citation>
    <scope>NUCLEOTIDE SEQUENCE [LARGE SCALE GENOMIC DNA]</scope>
    <source>
        <strain evidence="2 3">F202Z8</strain>
    </source>
</reference>
<gene>
    <name evidence="2" type="ORF">FGM00_08755</name>
</gene>
<feature type="domain" description="Phospholipase/carboxylesterase/thioesterase" evidence="1">
    <location>
        <begin position="27"/>
        <end position="210"/>
    </location>
</feature>
<dbReference type="InterPro" id="IPR003140">
    <property type="entry name" value="PLipase/COase/thioEstase"/>
</dbReference>
<evidence type="ECO:0000313" key="3">
    <source>
        <dbReference type="Proteomes" id="UP000310017"/>
    </source>
</evidence>